<dbReference type="OrthoDB" id="10423477at2759"/>
<keyword evidence="3" id="KW-1185">Reference proteome</keyword>
<accession>A0A8H7VDG5</accession>
<evidence type="ECO:0000313" key="2">
    <source>
        <dbReference type="EMBL" id="KAG2214777.1"/>
    </source>
</evidence>
<gene>
    <name evidence="2" type="ORF">INT45_005910</name>
</gene>
<evidence type="ECO:0000313" key="3">
    <source>
        <dbReference type="Proteomes" id="UP000646827"/>
    </source>
</evidence>
<evidence type="ECO:0000256" key="1">
    <source>
        <dbReference type="SAM" id="MobiDB-lite"/>
    </source>
</evidence>
<feature type="region of interest" description="Disordered" evidence="1">
    <location>
        <begin position="63"/>
        <end position="82"/>
    </location>
</feature>
<dbReference type="AlphaFoldDB" id="A0A8H7VDG5"/>
<dbReference type="Proteomes" id="UP000646827">
    <property type="component" value="Unassembled WGS sequence"/>
</dbReference>
<protein>
    <submittedName>
        <fullName evidence="2">Uncharacterized protein</fullName>
    </submittedName>
</protein>
<dbReference type="EMBL" id="JAEPRB010000584">
    <property type="protein sequence ID" value="KAG2214777.1"/>
    <property type="molecule type" value="Genomic_DNA"/>
</dbReference>
<comment type="caution">
    <text evidence="2">The sequence shown here is derived from an EMBL/GenBank/DDBJ whole genome shotgun (WGS) entry which is preliminary data.</text>
</comment>
<reference evidence="2 3" key="1">
    <citation type="submission" date="2020-12" db="EMBL/GenBank/DDBJ databases">
        <title>Metabolic potential, ecology and presence of endohyphal bacteria is reflected in genomic diversity of Mucoromycotina.</title>
        <authorList>
            <person name="Muszewska A."/>
            <person name="Okrasinska A."/>
            <person name="Steczkiewicz K."/>
            <person name="Drgas O."/>
            <person name="Orlowska M."/>
            <person name="Perlinska-Lenart U."/>
            <person name="Aleksandrzak-Piekarczyk T."/>
            <person name="Szatraj K."/>
            <person name="Zielenkiewicz U."/>
            <person name="Pilsyk S."/>
            <person name="Malc E."/>
            <person name="Mieczkowski P."/>
            <person name="Kruszewska J.S."/>
            <person name="Biernat P."/>
            <person name="Pawlowska J."/>
        </authorList>
    </citation>
    <scope>NUCLEOTIDE SEQUENCE [LARGE SCALE GENOMIC DNA]</scope>
    <source>
        <strain evidence="2 3">CBS 142.35</strain>
    </source>
</reference>
<proteinExistence type="predicted"/>
<sequence length="311" mass="36086">MKDCELCDQLVPDRDYREHKRQCYEQLRATVSNDTQTTNERTNDASQLQPALLDYDQWEDNTEYDYGDLDQTSHDGQSDNEENFNENHLEYIPSDASEDESILSEDEHFETYFNNTDTIDHSDASYLQEVSDQQGQIQRSVSSSDRRVFKIVKPISSLTRALKQSVKLYKIIKSNNITRKAHRELVKFFNDLLGESNLVHSSLLSPYLIETQALDMFPVKPRIYDVCIKRCMVFMDDSDVICCEYQEPRYEVISANNGPKKACATMKYLSLQEQLSLILARPYTREKLMDLSNRQAKDASKPFEDIFDGEA</sequence>
<organism evidence="2 3">
    <name type="scientific">Circinella minor</name>
    <dbReference type="NCBI Taxonomy" id="1195481"/>
    <lineage>
        <taxon>Eukaryota</taxon>
        <taxon>Fungi</taxon>
        <taxon>Fungi incertae sedis</taxon>
        <taxon>Mucoromycota</taxon>
        <taxon>Mucoromycotina</taxon>
        <taxon>Mucoromycetes</taxon>
        <taxon>Mucorales</taxon>
        <taxon>Lichtheimiaceae</taxon>
        <taxon>Circinella</taxon>
    </lineage>
</organism>
<name>A0A8H7VDG5_9FUNG</name>